<dbReference type="InterPro" id="IPR023606">
    <property type="entry name" value="CoA-Trfase_III_dom_1_sf"/>
</dbReference>
<dbReference type="PANTHER" id="PTHR48207">
    <property type="entry name" value="SUCCINATE--HYDROXYMETHYLGLUTARATE COA-TRANSFERASE"/>
    <property type="match status" value="1"/>
</dbReference>
<feature type="compositionally biased region" description="Basic and acidic residues" evidence="5">
    <location>
        <begin position="529"/>
        <end position="551"/>
    </location>
</feature>
<dbReference type="PANTHER" id="PTHR48207:SF3">
    <property type="entry name" value="SUCCINATE--HYDROXYMETHYLGLUTARATE COA-TRANSFERASE"/>
    <property type="match status" value="1"/>
</dbReference>
<dbReference type="Proteomes" id="UP000677054">
    <property type="component" value="Unassembled WGS sequence"/>
</dbReference>
<dbReference type="InterPro" id="IPR012677">
    <property type="entry name" value="Nucleotide-bd_a/b_plait_sf"/>
</dbReference>
<dbReference type="SUPFAM" id="SSF54928">
    <property type="entry name" value="RNA-binding domain, RBD"/>
    <property type="match status" value="1"/>
</dbReference>
<dbReference type="InterPro" id="IPR044855">
    <property type="entry name" value="CoA-Trfase_III_dom3_sf"/>
</dbReference>
<name>A0A7R9A0R6_9CRUS</name>
<feature type="domain" description="RRM" evidence="6">
    <location>
        <begin position="573"/>
        <end position="656"/>
    </location>
</feature>
<dbReference type="Pfam" id="PF07491">
    <property type="entry name" value="PPI_Ypi1"/>
    <property type="match status" value="1"/>
</dbReference>
<proteinExistence type="inferred from homology"/>
<feature type="region of interest" description="Disordered" evidence="5">
    <location>
        <begin position="525"/>
        <end position="551"/>
    </location>
</feature>
<organism evidence="7">
    <name type="scientific">Darwinula stevensoni</name>
    <dbReference type="NCBI Taxonomy" id="69355"/>
    <lineage>
        <taxon>Eukaryota</taxon>
        <taxon>Metazoa</taxon>
        <taxon>Ecdysozoa</taxon>
        <taxon>Arthropoda</taxon>
        <taxon>Crustacea</taxon>
        <taxon>Oligostraca</taxon>
        <taxon>Ostracoda</taxon>
        <taxon>Podocopa</taxon>
        <taxon>Podocopida</taxon>
        <taxon>Darwinulocopina</taxon>
        <taxon>Darwinuloidea</taxon>
        <taxon>Darwinulidae</taxon>
        <taxon>Darwinula</taxon>
    </lineage>
</organism>
<dbReference type="GO" id="GO:0004865">
    <property type="term" value="F:protein serine/threonine phosphatase inhibitor activity"/>
    <property type="evidence" value="ECO:0007669"/>
    <property type="project" value="InterPro"/>
</dbReference>
<dbReference type="InterPro" id="IPR000504">
    <property type="entry name" value="RRM_dom"/>
</dbReference>
<feature type="region of interest" description="Disordered" evidence="5">
    <location>
        <begin position="717"/>
        <end position="736"/>
    </location>
</feature>
<sequence>MRPSEFTSDTNIIALVTLTKDTYIKGGYKLGCQLQFTSVNQHEADRNLSSISQCGDCVEKQSPLQGIRVLDLTRVLAGPFCTMLLGDLGAEIIKIEHPKKGDDTRHWGPPFIGKESCYFLSINRNKKSVTVNIKSPEGLRLIESLTEKSDVLIENFIPGKLNALGLGYDKLSTLNEQLIYCSITGFGSTGPYSQRGGYDIIAASIAGLLHITGPPDGAPCKVGVAMTDLTTGLYMYGAIIAALLQRQLTGKGQKIEANLLASQISCLANLASNYLNAGISAKRWGTAHESLVPYQAFLTCSGMYLTVGAGNDNQFKSLCDRLGIPHLVDLEEFKTNSLRVKNRQKLIEILEQKFLERTAAEWLEVFEGCGFPYGPVNSVAEAFKDPQVEHLDLVKSIKHTSSGDVKLVGPAVRFSGSRCEIHTPPPTLGQHTRQVLNMILGISDQKIDEFERKGIKKSLHLTLKQPKVQTKKKVEWTTDTVDNEHMGKKSSKCCCVYVKPRAFDDSDTEDEDDCVHCRGHVEVKKKHDIQKSGDKDGDPVGKGERNGHHRDHNGMAEILHETFDSVLASQSDDVPDMTDGTKACIEDIVTIEDEISIYGELSHFDFMLHKTGPEAGKPRGFCFASYATPEEASKAKQQLNGTFLMGRRIMVDWANEKSQGKSSGLQAALDIPALAGVKRSSRPSHQAQIAALEAKLEALKKTPLEFNVMGSSSRTLKTKLTDARKNTHRGMPYMRK</sequence>
<evidence type="ECO:0000256" key="2">
    <source>
        <dbReference type="ARBA" id="ARBA00022679"/>
    </source>
</evidence>
<dbReference type="InterPro" id="IPR050483">
    <property type="entry name" value="CoA-transferase_III_domain"/>
</dbReference>
<dbReference type="InterPro" id="IPR011107">
    <property type="entry name" value="PPI_Ypi1"/>
</dbReference>
<dbReference type="AlphaFoldDB" id="A0A7R9A0R6"/>
<dbReference type="EMBL" id="CAJPEV010000422">
    <property type="protein sequence ID" value="CAG0885107.1"/>
    <property type="molecule type" value="Genomic_DNA"/>
</dbReference>
<keyword evidence="3 4" id="KW-0694">RNA-binding</keyword>
<evidence type="ECO:0000259" key="6">
    <source>
        <dbReference type="PROSITE" id="PS50102"/>
    </source>
</evidence>
<dbReference type="SUPFAM" id="SSF89796">
    <property type="entry name" value="CoA-transferase family III (CaiB/BaiF)"/>
    <property type="match status" value="1"/>
</dbReference>
<dbReference type="GO" id="GO:0003723">
    <property type="term" value="F:RNA binding"/>
    <property type="evidence" value="ECO:0007669"/>
    <property type="project" value="UniProtKB-UniRule"/>
</dbReference>
<dbReference type="OrthoDB" id="5863171at2759"/>
<comment type="similarity">
    <text evidence="1">Belongs to the CoA-transferase III family.</text>
</comment>
<evidence type="ECO:0000256" key="1">
    <source>
        <dbReference type="ARBA" id="ARBA00008383"/>
    </source>
</evidence>
<dbReference type="Gene3D" id="3.30.70.330">
    <property type="match status" value="1"/>
</dbReference>
<evidence type="ECO:0000313" key="8">
    <source>
        <dbReference type="Proteomes" id="UP000677054"/>
    </source>
</evidence>
<keyword evidence="2" id="KW-0808">Transferase</keyword>
<dbReference type="PROSITE" id="PS50102">
    <property type="entry name" value="RRM"/>
    <property type="match status" value="1"/>
</dbReference>
<evidence type="ECO:0000313" key="7">
    <source>
        <dbReference type="EMBL" id="CAD7243383.1"/>
    </source>
</evidence>
<evidence type="ECO:0000256" key="4">
    <source>
        <dbReference type="PROSITE-ProRule" id="PRU00176"/>
    </source>
</evidence>
<dbReference type="GO" id="GO:0005739">
    <property type="term" value="C:mitochondrion"/>
    <property type="evidence" value="ECO:0007669"/>
    <property type="project" value="TreeGrafter"/>
</dbReference>
<keyword evidence="8" id="KW-1185">Reference proteome</keyword>
<accession>A0A7R9A0R6</accession>
<evidence type="ECO:0000256" key="5">
    <source>
        <dbReference type="SAM" id="MobiDB-lite"/>
    </source>
</evidence>
<dbReference type="Gene3D" id="3.30.1540.10">
    <property type="entry name" value="formyl-coa transferase, domain 3"/>
    <property type="match status" value="1"/>
</dbReference>
<evidence type="ECO:0000256" key="3">
    <source>
        <dbReference type="ARBA" id="ARBA00022884"/>
    </source>
</evidence>
<dbReference type="SMART" id="SM00360">
    <property type="entry name" value="RRM"/>
    <property type="match status" value="1"/>
</dbReference>
<protein>
    <recommendedName>
        <fullName evidence="6">RRM domain-containing protein</fullName>
    </recommendedName>
</protein>
<dbReference type="EMBL" id="LR899939">
    <property type="protein sequence ID" value="CAD7243383.1"/>
    <property type="molecule type" value="Genomic_DNA"/>
</dbReference>
<reference evidence="7" key="1">
    <citation type="submission" date="2020-11" db="EMBL/GenBank/DDBJ databases">
        <authorList>
            <person name="Tran Van P."/>
        </authorList>
    </citation>
    <scope>NUCLEOTIDE SEQUENCE</scope>
</reference>
<dbReference type="Gene3D" id="3.40.50.10540">
    <property type="entry name" value="Crotonobetainyl-coa:carnitine coa-transferase, domain 1"/>
    <property type="match status" value="1"/>
</dbReference>
<dbReference type="Pfam" id="PF02515">
    <property type="entry name" value="CoA_transf_3"/>
    <property type="match status" value="1"/>
</dbReference>
<gene>
    <name evidence="7" type="ORF">DSTB1V02_LOCUS3307</name>
</gene>
<dbReference type="GO" id="GO:0047369">
    <property type="term" value="F:succinate-hydroxymethylglutarate CoA-transferase activity"/>
    <property type="evidence" value="ECO:0007669"/>
    <property type="project" value="TreeGrafter"/>
</dbReference>
<dbReference type="InterPro" id="IPR003673">
    <property type="entry name" value="CoA-Trfase_fam_III"/>
</dbReference>
<dbReference type="InterPro" id="IPR035979">
    <property type="entry name" value="RBD_domain_sf"/>
</dbReference>
<dbReference type="Pfam" id="PF00076">
    <property type="entry name" value="RRM_1"/>
    <property type="match status" value="1"/>
</dbReference>